<dbReference type="EMBL" id="WUBL01000108">
    <property type="protein sequence ID" value="KAF2965696.1"/>
    <property type="molecule type" value="Genomic_DNA"/>
</dbReference>
<sequence length="440" mass="50041">MEFQQYGWPAYEQADAQIARDGSGYDGAVSTTAAWDGSQVVPPTPGQLMATGFDFTHGLVGDTPIQERPRNQAFQEEQPRNGPGAQTSCVYPQGDDWDYVVEVWPGVDDDDEDSLKSLADHIYQVNAAFEKKGLDYRFAWQDPINPEDLVLFGPCRRYVLPRQYRDTERGRLKFLQIFNNDRPYNKALRGYWTGAPKNAQPRMKPIPKPQRQIVKNRDGKFICTWHDCGAAVKEFSRKCEWNKHMDKHERPYKCLAAGCENIPGFTYSGGLLRHEREVHRKHGGPKNPLYCPHIGCKRNKSSSFARLENLNEHLRRCHTSNGTEPATKDEELDLGPGPSRIETLPDASPLPAPILPIADSPVPSMASPRLSSKRKADDEDLREENKRLRFENQELKRKIEAGYLQQSAMMEQIDLLEKEKATLLNQLKDVNLVVRSNPLN</sequence>
<evidence type="ECO:0000313" key="3">
    <source>
        <dbReference type="EMBL" id="KAF2965696.1"/>
    </source>
</evidence>
<dbReference type="PANTHER" id="PTHR46179">
    <property type="entry name" value="ZINC FINGER PROTEIN"/>
    <property type="match status" value="1"/>
</dbReference>
<feature type="domain" description="C2H2-type" evidence="2">
    <location>
        <begin position="221"/>
        <end position="248"/>
    </location>
</feature>
<evidence type="ECO:0000313" key="4">
    <source>
        <dbReference type="Proteomes" id="UP000481858"/>
    </source>
</evidence>
<dbReference type="InterPro" id="IPR059009">
    <property type="entry name" value="Znf_C2H2_17_1st"/>
</dbReference>
<keyword evidence="4" id="KW-1185">Reference proteome</keyword>
<name>A0A7C8N111_9PEZI</name>
<accession>A0A7C8N111</accession>
<dbReference type="SMART" id="SM00355">
    <property type="entry name" value="ZnF_C2H2"/>
    <property type="match status" value="3"/>
</dbReference>
<dbReference type="GO" id="GO:0006357">
    <property type="term" value="P:regulation of transcription by RNA polymerase II"/>
    <property type="evidence" value="ECO:0007669"/>
    <property type="project" value="TreeGrafter"/>
</dbReference>
<gene>
    <name evidence="3" type="ORF">GQX73_g7900</name>
</gene>
<evidence type="ECO:0000259" key="2">
    <source>
        <dbReference type="SMART" id="SM00355"/>
    </source>
</evidence>
<dbReference type="Gene3D" id="3.30.160.60">
    <property type="entry name" value="Classic Zinc Finger"/>
    <property type="match status" value="2"/>
</dbReference>
<dbReference type="InParanoid" id="A0A7C8N111"/>
<comment type="caution">
    <text evidence="3">The sequence shown here is derived from an EMBL/GenBank/DDBJ whole genome shotgun (WGS) entry which is preliminary data.</text>
</comment>
<feature type="region of interest" description="Disordered" evidence="1">
    <location>
        <begin position="318"/>
        <end position="385"/>
    </location>
</feature>
<feature type="domain" description="C2H2-type" evidence="2">
    <location>
        <begin position="289"/>
        <end position="318"/>
    </location>
</feature>
<dbReference type="Proteomes" id="UP000481858">
    <property type="component" value="Unassembled WGS sequence"/>
</dbReference>
<feature type="domain" description="C2H2-type" evidence="2">
    <location>
        <begin position="252"/>
        <end position="279"/>
    </location>
</feature>
<organism evidence="3 4">
    <name type="scientific">Xylaria multiplex</name>
    <dbReference type="NCBI Taxonomy" id="323545"/>
    <lineage>
        <taxon>Eukaryota</taxon>
        <taxon>Fungi</taxon>
        <taxon>Dikarya</taxon>
        <taxon>Ascomycota</taxon>
        <taxon>Pezizomycotina</taxon>
        <taxon>Sordariomycetes</taxon>
        <taxon>Xylariomycetidae</taxon>
        <taxon>Xylariales</taxon>
        <taxon>Xylariaceae</taxon>
        <taxon>Xylaria</taxon>
    </lineage>
</organism>
<dbReference type="AlphaFoldDB" id="A0A7C8N111"/>
<dbReference type="GO" id="GO:0005634">
    <property type="term" value="C:nucleus"/>
    <property type="evidence" value="ECO:0007669"/>
    <property type="project" value="TreeGrafter"/>
</dbReference>
<reference evidence="3 4" key="1">
    <citation type="submission" date="2019-12" db="EMBL/GenBank/DDBJ databases">
        <title>Draft genome sequence of the ascomycete Xylaria multiplex DSM 110363.</title>
        <authorList>
            <person name="Buettner E."/>
            <person name="Kellner H."/>
        </authorList>
    </citation>
    <scope>NUCLEOTIDE SEQUENCE [LARGE SCALE GENOMIC DNA]</scope>
    <source>
        <strain evidence="3 4">DSM 110363</strain>
    </source>
</reference>
<dbReference type="Pfam" id="PF26177">
    <property type="entry name" value="zf_C2H2_17_1st"/>
    <property type="match status" value="1"/>
</dbReference>
<dbReference type="InterPro" id="IPR013087">
    <property type="entry name" value="Znf_C2H2_type"/>
</dbReference>
<evidence type="ECO:0000256" key="1">
    <source>
        <dbReference type="SAM" id="MobiDB-lite"/>
    </source>
</evidence>
<dbReference type="InterPro" id="IPR051061">
    <property type="entry name" value="Zinc_finger_trans_reg"/>
</dbReference>
<dbReference type="OrthoDB" id="5305647at2759"/>
<dbReference type="PANTHER" id="PTHR46179:SF24">
    <property type="entry name" value="C2H2-TYPE DOMAIN-CONTAINING PROTEIN"/>
    <property type="match status" value="1"/>
</dbReference>
<proteinExistence type="predicted"/>
<protein>
    <recommendedName>
        <fullName evidence="2">C2H2-type domain-containing protein</fullName>
    </recommendedName>
</protein>